<dbReference type="RefSeq" id="WP_336496005.1">
    <property type="nucleotide sequence ID" value="NZ_JBAWSY010000001.1"/>
</dbReference>
<keyword evidence="6" id="KW-1185">Reference proteome</keyword>
<accession>A0ABU8F0C5</accession>
<protein>
    <submittedName>
        <fullName evidence="5">Extracellular solute-binding protein</fullName>
    </submittedName>
</protein>
<keyword evidence="3" id="KW-0804">Transcription</keyword>
<evidence type="ECO:0000256" key="1">
    <source>
        <dbReference type="ARBA" id="ARBA00023015"/>
    </source>
</evidence>
<dbReference type="InterPro" id="IPR050490">
    <property type="entry name" value="Bact_solute-bd_prot1"/>
</dbReference>
<gene>
    <name evidence="5" type="ORF">WAX74_02150</name>
</gene>
<organism evidence="5 6">
    <name type="scientific">Psychrobacillus mangrovi</name>
    <dbReference type="NCBI Taxonomy" id="3117745"/>
    <lineage>
        <taxon>Bacteria</taxon>
        <taxon>Bacillati</taxon>
        <taxon>Bacillota</taxon>
        <taxon>Bacilli</taxon>
        <taxon>Bacillales</taxon>
        <taxon>Bacillaceae</taxon>
        <taxon>Psychrobacillus</taxon>
    </lineage>
</organism>
<evidence type="ECO:0000256" key="2">
    <source>
        <dbReference type="ARBA" id="ARBA00023125"/>
    </source>
</evidence>
<reference evidence="5 6" key="1">
    <citation type="submission" date="2024-01" db="EMBL/GenBank/DDBJ databases">
        <title>Seven novel Bacillus-like species.</title>
        <authorList>
            <person name="Liu G."/>
        </authorList>
    </citation>
    <scope>NUCLEOTIDE SEQUENCE [LARGE SCALE GENOMIC DNA]</scope>
    <source>
        <strain evidence="5 6">FJAT-51614</strain>
    </source>
</reference>
<evidence type="ECO:0000313" key="5">
    <source>
        <dbReference type="EMBL" id="MEI4768456.1"/>
    </source>
</evidence>
<dbReference type="EMBL" id="JBAWSY010000001">
    <property type="protein sequence ID" value="MEI4768456.1"/>
    <property type="molecule type" value="Genomic_DNA"/>
</dbReference>
<dbReference type="InterPro" id="IPR036388">
    <property type="entry name" value="WH-like_DNA-bd_sf"/>
</dbReference>
<dbReference type="Gene3D" id="1.10.10.10">
    <property type="entry name" value="Winged helix-like DNA-binding domain superfamily/Winged helix DNA-binding domain"/>
    <property type="match status" value="1"/>
</dbReference>
<evidence type="ECO:0000259" key="4">
    <source>
        <dbReference type="PROSITE" id="PS50949"/>
    </source>
</evidence>
<keyword evidence="2" id="KW-0238">DNA-binding</keyword>
<dbReference type="PANTHER" id="PTHR43649">
    <property type="entry name" value="ARABINOSE-BINDING PROTEIN-RELATED"/>
    <property type="match status" value="1"/>
</dbReference>
<evidence type="ECO:0000256" key="3">
    <source>
        <dbReference type="ARBA" id="ARBA00023163"/>
    </source>
</evidence>
<dbReference type="PANTHER" id="PTHR43649:SF12">
    <property type="entry name" value="DIACETYLCHITOBIOSE BINDING PROTEIN DASA"/>
    <property type="match status" value="1"/>
</dbReference>
<feature type="domain" description="HTH gntR-type" evidence="4">
    <location>
        <begin position="9"/>
        <end position="77"/>
    </location>
</feature>
<dbReference type="PRINTS" id="PR00035">
    <property type="entry name" value="HTHGNTR"/>
</dbReference>
<dbReference type="Proteomes" id="UP001364890">
    <property type="component" value="Unassembled WGS sequence"/>
</dbReference>
<dbReference type="Pfam" id="PF01547">
    <property type="entry name" value="SBP_bac_1"/>
    <property type="match status" value="1"/>
</dbReference>
<dbReference type="SMART" id="SM00345">
    <property type="entry name" value="HTH_GNTR"/>
    <property type="match status" value="1"/>
</dbReference>
<dbReference type="Pfam" id="PF00392">
    <property type="entry name" value="GntR"/>
    <property type="match status" value="1"/>
</dbReference>
<dbReference type="InterPro" id="IPR000524">
    <property type="entry name" value="Tscrpt_reg_HTH_GntR"/>
</dbReference>
<keyword evidence="1" id="KW-0805">Transcription regulation</keyword>
<dbReference type="InterPro" id="IPR006059">
    <property type="entry name" value="SBP"/>
</dbReference>
<dbReference type="Gene3D" id="3.40.190.10">
    <property type="entry name" value="Periplasmic binding protein-like II"/>
    <property type="match status" value="1"/>
</dbReference>
<name>A0ABU8F0C5_9BACI</name>
<proteinExistence type="predicted"/>
<dbReference type="SUPFAM" id="SSF46785">
    <property type="entry name" value="Winged helix' DNA-binding domain"/>
    <property type="match status" value="1"/>
</dbReference>
<evidence type="ECO:0000313" key="6">
    <source>
        <dbReference type="Proteomes" id="UP001364890"/>
    </source>
</evidence>
<comment type="caution">
    <text evidence="5">The sequence shown here is derived from an EMBL/GenBank/DDBJ whole genome shotgun (WGS) entry which is preliminary data.</text>
</comment>
<dbReference type="InterPro" id="IPR036390">
    <property type="entry name" value="WH_DNA-bd_sf"/>
</dbReference>
<dbReference type="PROSITE" id="PS50949">
    <property type="entry name" value="HTH_GNTR"/>
    <property type="match status" value="1"/>
</dbReference>
<dbReference type="CDD" id="cd07377">
    <property type="entry name" value="WHTH_GntR"/>
    <property type="match status" value="1"/>
</dbReference>
<sequence length="482" mass="55838">MLKRKSEFENRYSKFIRAVKEEIISGKIKPGEFILPENTLSKVYELSRVSIRKALAELVEEGLIEKIPGKGNRVTIPNETQKQTITLGWFSNSYEIEIIRQIIKRFEQLNPFTKVNLRILPNSQYVYNLTQSLKHEDGPDVFIVSDYHFRELMETNRLNILEPFLPDHIDPEKDSYQKVFEMFSYEQTVPVTPFVFSPVMICYNSRMFEEAGIPKNFKMENWQDLLELASRTTKGFNENSFINEYGFCFSSSTNRWPVFLLQNNGKFMNENGSKSIMNSDENIEALNFCGDLMYKHQVSPIFSHGSNELAENLFMREGAAMILTTYYFMNEFRDHKIKWDVLPPPKNTTSSSLLLGGALGISATSNIKEAAQAFVSFMVSTEAQTLIKQNGCTIPMLRFVAEDNNLLQPGIHPEKYNAFKEVMKSVQTIRDLNLTIKESELVEREMQFFWANMEKAEDTCKRIETMINQKQEIEQNSKVDIL</sequence>
<dbReference type="SUPFAM" id="SSF53850">
    <property type="entry name" value="Periplasmic binding protein-like II"/>
    <property type="match status" value="1"/>
</dbReference>